<evidence type="ECO:0000313" key="4">
    <source>
        <dbReference type="EMBL" id="MPM94479.1"/>
    </source>
</evidence>
<dbReference type="InterPro" id="IPR019489">
    <property type="entry name" value="Clp_ATPase_C"/>
</dbReference>
<dbReference type="PANTHER" id="PTHR11638:SF18">
    <property type="entry name" value="HEAT SHOCK PROTEIN 104"/>
    <property type="match status" value="1"/>
</dbReference>
<dbReference type="InterPro" id="IPR003959">
    <property type="entry name" value="ATPase_AAA_core"/>
</dbReference>
<dbReference type="InterPro" id="IPR050130">
    <property type="entry name" value="ClpA_ClpB"/>
</dbReference>
<reference evidence="4" key="1">
    <citation type="submission" date="2019-08" db="EMBL/GenBank/DDBJ databases">
        <authorList>
            <person name="Kucharzyk K."/>
            <person name="Murdoch R.W."/>
            <person name="Higgins S."/>
            <person name="Loffler F."/>
        </authorList>
    </citation>
    <scope>NUCLEOTIDE SEQUENCE</scope>
</reference>
<dbReference type="SUPFAM" id="SSF52540">
    <property type="entry name" value="P-loop containing nucleoside triphosphate hydrolases"/>
    <property type="match status" value="1"/>
</dbReference>
<evidence type="ECO:0000259" key="3">
    <source>
        <dbReference type="SMART" id="SM01086"/>
    </source>
</evidence>
<gene>
    <name evidence="4" type="primary">clpE_2</name>
    <name evidence="4" type="ORF">SDC9_141625</name>
</gene>
<dbReference type="EMBL" id="VSSQ01041102">
    <property type="protein sequence ID" value="MPM94479.1"/>
    <property type="molecule type" value="Genomic_DNA"/>
</dbReference>
<evidence type="ECO:0000256" key="2">
    <source>
        <dbReference type="ARBA" id="ARBA00022840"/>
    </source>
</evidence>
<dbReference type="AlphaFoldDB" id="A0A645DYY7"/>
<evidence type="ECO:0000256" key="1">
    <source>
        <dbReference type="ARBA" id="ARBA00022741"/>
    </source>
</evidence>
<keyword evidence="1" id="KW-0547">Nucleotide-binding</keyword>
<dbReference type="InterPro" id="IPR027417">
    <property type="entry name" value="P-loop_NTPase"/>
</dbReference>
<dbReference type="GO" id="GO:0005524">
    <property type="term" value="F:ATP binding"/>
    <property type="evidence" value="ECO:0007669"/>
    <property type="project" value="UniProtKB-KW"/>
</dbReference>
<feature type="domain" description="Clp ATPase C-terminal" evidence="3">
    <location>
        <begin position="77"/>
        <end position="166"/>
    </location>
</feature>
<dbReference type="Pfam" id="PF10431">
    <property type="entry name" value="ClpB_D2-small"/>
    <property type="match status" value="1"/>
</dbReference>
<comment type="caution">
    <text evidence="4">The sequence shown here is derived from an EMBL/GenBank/DDBJ whole genome shotgun (WGS) entry which is preliminary data.</text>
</comment>
<dbReference type="Gene3D" id="3.40.50.300">
    <property type="entry name" value="P-loop containing nucleotide triphosphate hydrolases"/>
    <property type="match status" value="1"/>
</dbReference>
<accession>A0A645DYY7</accession>
<keyword evidence="4" id="KW-0645">Protease</keyword>
<dbReference type="GO" id="GO:0005737">
    <property type="term" value="C:cytoplasm"/>
    <property type="evidence" value="ECO:0007669"/>
    <property type="project" value="TreeGrafter"/>
</dbReference>
<dbReference type="GO" id="GO:0016887">
    <property type="term" value="F:ATP hydrolysis activity"/>
    <property type="evidence" value="ECO:0007669"/>
    <property type="project" value="InterPro"/>
</dbReference>
<sequence length="171" mass="19046">MLDEGYINDASGNKVICHHLFVVATSNAGAKFVRQQVANGVKGEELQKSVIDFIQKEGLFSPEFLNRFDGVVVFEPIEGENLVKIAELMLRDLRENLLKKNINISFGLGLAEKVAKDGFDIEFGARPMRRVVDLVIGDVLGKAIIENKILSGDKIELLPEDGKDNYSWKKI</sequence>
<dbReference type="PANTHER" id="PTHR11638">
    <property type="entry name" value="ATP-DEPENDENT CLP PROTEASE"/>
    <property type="match status" value="1"/>
</dbReference>
<proteinExistence type="predicted"/>
<name>A0A645DYY7_9ZZZZ</name>
<dbReference type="SMART" id="SM01086">
    <property type="entry name" value="ClpB_D2-small"/>
    <property type="match status" value="1"/>
</dbReference>
<dbReference type="Pfam" id="PF07724">
    <property type="entry name" value="AAA_2"/>
    <property type="match status" value="1"/>
</dbReference>
<keyword evidence="2 4" id="KW-0067">ATP-binding</keyword>
<dbReference type="GO" id="GO:0006508">
    <property type="term" value="P:proteolysis"/>
    <property type="evidence" value="ECO:0007669"/>
    <property type="project" value="UniProtKB-KW"/>
</dbReference>
<keyword evidence="4" id="KW-0378">Hydrolase</keyword>
<dbReference type="Gene3D" id="1.10.8.60">
    <property type="match status" value="1"/>
</dbReference>
<protein>
    <submittedName>
        <fullName evidence="4">ATP-dependent Clp protease ATP-binding subunit ClpE</fullName>
    </submittedName>
</protein>
<dbReference type="GO" id="GO:0034605">
    <property type="term" value="P:cellular response to heat"/>
    <property type="evidence" value="ECO:0007669"/>
    <property type="project" value="TreeGrafter"/>
</dbReference>
<dbReference type="GO" id="GO:0008233">
    <property type="term" value="F:peptidase activity"/>
    <property type="evidence" value="ECO:0007669"/>
    <property type="project" value="UniProtKB-KW"/>
</dbReference>
<organism evidence="4">
    <name type="scientific">bioreactor metagenome</name>
    <dbReference type="NCBI Taxonomy" id="1076179"/>
    <lineage>
        <taxon>unclassified sequences</taxon>
        <taxon>metagenomes</taxon>
        <taxon>ecological metagenomes</taxon>
    </lineage>
</organism>